<keyword evidence="1" id="KW-0175">Coiled coil</keyword>
<gene>
    <name evidence="3" type="ORF">AOZ06_51680</name>
</gene>
<dbReference type="AlphaFoldDB" id="A0A0N9ICX1"/>
<evidence type="ECO:0000313" key="4">
    <source>
        <dbReference type="Proteomes" id="UP000063699"/>
    </source>
</evidence>
<feature type="coiled-coil region" evidence="1">
    <location>
        <begin position="79"/>
        <end position="123"/>
    </location>
</feature>
<evidence type="ECO:0000256" key="1">
    <source>
        <dbReference type="SAM" id="Coils"/>
    </source>
</evidence>
<sequence>MHLALLIVGLLLLIGSGVMFARQARALVGTVLGAVGLAATVAGWILLDGGSTLSEAFRTGGLAAAAVVALYALWLSDQRRRIDEDRQDIERRRHDLEDQRHALEQARQQMETQRMQHDRERSTDERFARSIELLGDDADQVRVGAMHALAGLARSRAEYTQTVLDVLCAYLRRPFDHAHYARLRGADDAVEESVDADRERQVRLTAQRLIGELLPESGDGRAPTYDLDLTGATLEYFDISERVVGQLTARSVNLYEANAFGNMEIFGDAWFTAAHSWGKFIAPGTTFHKRAWFANFEADQLVDLKQSKFDGVTKLAQATFDGKVVLRGSKFAQPIDLNHSAFRGGIDMSAAVAASAETYGMTVSLEMKNELPEGWIVDQQDDGTGLVRT</sequence>
<proteinExistence type="predicted"/>
<accession>A0A0N9ICX1</accession>
<keyword evidence="4" id="KW-1185">Reference proteome</keyword>
<protein>
    <recommendedName>
        <fullName evidence="5">Pentapeptide repeat-containing protein</fullName>
    </recommendedName>
</protein>
<evidence type="ECO:0000256" key="2">
    <source>
        <dbReference type="SAM" id="Phobius"/>
    </source>
</evidence>
<reference evidence="3 4" key="1">
    <citation type="submission" date="2015-07" db="EMBL/GenBank/DDBJ databases">
        <title>Genome sequencing of Kibdelosporangium phytohabitans.</title>
        <authorList>
            <person name="Qin S."/>
            <person name="Xing K."/>
        </authorList>
    </citation>
    <scope>NUCLEOTIDE SEQUENCE [LARGE SCALE GENOMIC DNA]</scope>
    <source>
        <strain evidence="3 4">KLBMP1111</strain>
    </source>
</reference>
<dbReference type="RefSeq" id="WP_054296087.1">
    <property type="nucleotide sequence ID" value="NZ_CP012752.1"/>
</dbReference>
<dbReference type="EMBL" id="CP012752">
    <property type="protein sequence ID" value="ALG14217.1"/>
    <property type="molecule type" value="Genomic_DNA"/>
</dbReference>
<evidence type="ECO:0008006" key="5">
    <source>
        <dbReference type="Google" id="ProtNLM"/>
    </source>
</evidence>
<dbReference type="OrthoDB" id="3827724at2"/>
<feature type="transmembrane region" description="Helical" evidence="2">
    <location>
        <begin position="59"/>
        <end position="76"/>
    </location>
</feature>
<dbReference type="Proteomes" id="UP000063699">
    <property type="component" value="Chromosome"/>
</dbReference>
<keyword evidence="2" id="KW-1133">Transmembrane helix</keyword>
<name>A0A0N9ICX1_9PSEU</name>
<evidence type="ECO:0000313" key="3">
    <source>
        <dbReference type="EMBL" id="ALG14217.1"/>
    </source>
</evidence>
<keyword evidence="2" id="KW-0472">Membrane</keyword>
<feature type="transmembrane region" description="Helical" evidence="2">
    <location>
        <begin position="31"/>
        <end position="47"/>
    </location>
</feature>
<keyword evidence="2" id="KW-0812">Transmembrane</keyword>
<organism evidence="3 4">
    <name type="scientific">Kibdelosporangium phytohabitans</name>
    <dbReference type="NCBI Taxonomy" id="860235"/>
    <lineage>
        <taxon>Bacteria</taxon>
        <taxon>Bacillati</taxon>
        <taxon>Actinomycetota</taxon>
        <taxon>Actinomycetes</taxon>
        <taxon>Pseudonocardiales</taxon>
        <taxon>Pseudonocardiaceae</taxon>
        <taxon>Kibdelosporangium</taxon>
    </lineage>
</organism>
<dbReference type="KEGG" id="kphy:AOZ06_51680"/>
<dbReference type="STRING" id="860235.AOZ06_51680"/>